<comment type="caution">
    <text evidence="3">The sequence shown here is derived from an EMBL/GenBank/DDBJ whole genome shotgun (WGS) entry which is preliminary data.</text>
</comment>
<dbReference type="GO" id="GO:0008933">
    <property type="term" value="F:peptidoglycan lytic transglycosylase activity"/>
    <property type="evidence" value="ECO:0007669"/>
    <property type="project" value="TreeGrafter"/>
</dbReference>
<dbReference type="Pfam" id="PF13406">
    <property type="entry name" value="SLT_2"/>
    <property type="match status" value="1"/>
</dbReference>
<gene>
    <name evidence="3" type="ORF">CLV30_11494</name>
</gene>
<dbReference type="AlphaFoldDB" id="A0A2P8DVY8"/>
<name>A0A2P8DVY8_9ACTN</name>
<dbReference type="PANTHER" id="PTHR30163:SF8">
    <property type="entry name" value="LYTIC MUREIN TRANSGLYCOSYLASE"/>
    <property type="match status" value="1"/>
</dbReference>
<evidence type="ECO:0000259" key="1">
    <source>
        <dbReference type="Pfam" id="PF05257"/>
    </source>
</evidence>
<feature type="domain" description="Peptidase C51" evidence="1">
    <location>
        <begin position="329"/>
        <end position="423"/>
    </location>
</feature>
<dbReference type="InterPro" id="IPR031304">
    <property type="entry name" value="SLT_2"/>
</dbReference>
<evidence type="ECO:0000313" key="4">
    <source>
        <dbReference type="Proteomes" id="UP000243528"/>
    </source>
</evidence>
<dbReference type="InterPro" id="IPR007921">
    <property type="entry name" value="CHAP_dom"/>
</dbReference>
<dbReference type="InterPro" id="IPR043426">
    <property type="entry name" value="MltB-like"/>
</dbReference>
<sequence>MWKKVAVGGVLFFLVAPMLMLAAAFGLVSAAACKSMDDIPFVECEFLLEGGNGDQCQGELPTGLSANVPKPWRPLIGDAAEAFDVNPNFLAAIFLTENGNVWRAPDTDWPTSSAGAGGPMQFVPGTWRDYGIDGGGDGTADRNDPADALHSAASMFSVSPAKGAPIYGSTTVGMPVGSIGKPWLPGTLLHASAMYNAGPGTIANNTRPGDTLDGPEWGRAWEVRRYLHNVHALLHSDLTKSGVTPQNGYTGQAGGRYDHNGDFIAAWADPHGLGVGDGGSRDGPAPDPCAPPTGDLGSVVQIARKEFERGPREQTHCGRICDVYIDDGHEDWCADFVSWVFKAAGVPFKPTPGTKMYFWRHDWQIPAVMGMEEWFRRGAHGSQFFTPGQQDPQPGDVAIYAGHVNIVVAVNPEQQTLVTIGGNESDTIQQSTGTFATGTSSGLVGYGRVAGGAAQEPGE</sequence>
<organism evidence="3 4">
    <name type="scientific">Haloactinopolyspora alba</name>
    <dbReference type="NCBI Taxonomy" id="648780"/>
    <lineage>
        <taxon>Bacteria</taxon>
        <taxon>Bacillati</taxon>
        <taxon>Actinomycetota</taxon>
        <taxon>Actinomycetes</taxon>
        <taxon>Jiangellales</taxon>
        <taxon>Jiangellaceae</taxon>
        <taxon>Haloactinopolyspora</taxon>
    </lineage>
</organism>
<dbReference type="RefSeq" id="WP_106538600.1">
    <property type="nucleotide sequence ID" value="NZ_ML142899.1"/>
</dbReference>
<dbReference type="PANTHER" id="PTHR30163">
    <property type="entry name" value="MEMBRANE-BOUND LYTIC MUREIN TRANSGLYCOSYLASE B"/>
    <property type="match status" value="1"/>
</dbReference>
<accession>A0A2P8DVY8</accession>
<feature type="domain" description="Transglycosylase SLT" evidence="2">
    <location>
        <begin position="91"/>
        <end position="157"/>
    </location>
</feature>
<dbReference type="InterPro" id="IPR023346">
    <property type="entry name" value="Lysozyme-like_dom_sf"/>
</dbReference>
<dbReference type="Gene3D" id="1.10.530.10">
    <property type="match status" value="1"/>
</dbReference>
<evidence type="ECO:0000259" key="2">
    <source>
        <dbReference type="Pfam" id="PF13406"/>
    </source>
</evidence>
<dbReference type="OrthoDB" id="9812962at2"/>
<dbReference type="PROSITE" id="PS51257">
    <property type="entry name" value="PROKAR_LIPOPROTEIN"/>
    <property type="match status" value="1"/>
</dbReference>
<reference evidence="3 4" key="1">
    <citation type="submission" date="2018-03" db="EMBL/GenBank/DDBJ databases">
        <title>Genomic Encyclopedia of Archaeal and Bacterial Type Strains, Phase II (KMG-II): from individual species to whole genera.</title>
        <authorList>
            <person name="Goeker M."/>
        </authorList>
    </citation>
    <scope>NUCLEOTIDE SEQUENCE [LARGE SCALE GENOMIC DNA]</scope>
    <source>
        <strain evidence="3 4">DSM 45211</strain>
    </source>
</reference>
<evidence type="ECO:0000313" key="3">
    <source>
        <dbReference type="EMBL" id="PSL01364.1"/>
    </source>
</evidence>
<dbReference type="Proteomes" id="UP000243528">
    <property type="component" value="Unassembled WGS sequence"/>
</dbReference>
<dbReference type="GO" id="GO:0009253">
    <property type="term" value="P:peptidoglycan catabolic process"/>
    <property type="evidence" value="ECO:0007669"/>
    <property type="project" value="TreeGrafter"/>
</dbReference>
<dbReference type="Pfam" id="PF05257">
    <property type="entry name" value="CHAP"/>
    <property type="match status" value="1"/>
</dbReference>
<proteinExistence type="predicted"/>
<protein>
    <submittedName>
        <fullName evidence="3">CHAP domain-containing protein</fullName>
    </submittedName>
</protein>
<keyword evidence="4" id="KW-1185">Reference proteome</keyword>
<dbReference type="EMBL" id="PYGE01000014">
    <property type="protein sequence ID" value="PSL01364.1"/>
    <property type="molecule type" value="Genomic_DNA"/>
</dbReference>
<dbReference type="SUPFAM" id="SSF53955">
    <property type="entry name" value="Lysozyme-like"/>
    <property type="match status" value="1"/>
</dbReference>